<reference evidence="3" key="2">
    <citation type="submission" date="2002-05" db="EMBL/GenBank/DDBJ databases">
        <title>Chromosome-wide comparison between domesticated rice subspecies indica and japonica.</title>
        <authorList>
            <person name="Han B."/>
        </authorList>
    </citation>
    <scope>NUCLEOTIDE SEQUENCE</scope>
</reference>
<reference evidence="3" key="1">
    <citation type="journal article" date="2002" name="Nature">
        <title>Sequence and analysis of rice chromosome 4.</title>
        <authorList>
            <person name="Feng Q."/>
            <person name="Zhang Y."/>
            <person name="Hao P."/>
            <person name="Wang S."/>
            <person name="Fu G."/>
            <person name="Huang Y."/>
            <person name="Li Y."/>
            <person name="Zhu J."/>
            <person name="Liu Y."/>
            <person name="Hu X."/>
            <person name="Jia P."/>
            <person name="Zhang Y."/>
            <person name="Zhao Q."/>
            <person name="Ying K."/>
            <person name="Yu S."/>
            <person name="Tang Y."/>
            <person name="Weng Q."/>
            <person name="Zhang L."/>
            <person name="Lu Y."/>
            <person name="Mu J."/>
            <person name="Lu Y."/>
            <person name="Zhang L.S."/>
            <person name="Yu Z."/>
            <person name="Fan D."/>
            <person name="Liu X."/>
            <person name="Lu T."/>
            <person name="Li C."/>
            <person name="Wu Y."/>
            <person name="Sun T."/>
            <person name="Lei H."/>
            <person name="Li T."/>
            <person name="Hu H."/>
            <person name="Guan J."/>
            <person name="Wu M."/>
            <person name="Zhang R."/>
            <person name="Zhou B."/>
            <person name="Chen Z."/>
            <person name="Chen L."/>
            <person name="Jin Z."/>
            <person name="Wang R."/>
            <person name="Yin H."/>
            <person name="Cai Z."/>
            <person name="Ren S."/>
            <person name="Lv G."/>
            <person name="Gu W."/>
            <person name="Zhu G."/>
            <person name="Tu Y."/>
            <person name="Jia J."/>
            <person name="Zhang Y."/>
            <person name="Chen J."/>
            <person name="Kang H."/>
            <person name="Chen X."/>
            <person name="Shao C."/>
            <person name="Sun Y."/>
            <person name="Hu Q."/>
            <person name="Zhang X."/>
            <person name="Zhang W."/>
            <person name="Wang L."/>
            <person name="Ding C."/>
            <person name="Sheng H."/>
            <person name="Gu J."/>
            <person name="Chen S."/>
            <person name="Ni L."/>
            <person name="Zhu F."/>
            <person name="Chen W."/>
            <person name="Lan L."/>
            <person name="Lai Y."/>
            <person name="Cheng Z."/>
            <person name="Gu M."/>
            <person name="Jiang J."/>
            <person name="Li J."/>
            <person name="Hong G."/>
            <person name="Xue Y."/>
            <person name="Han B."/>
        </authorList>
    </citation>
    <scope>NUCLEOTIDE SEQUENCE</scope>
</reference>
<accession>Q259G6</accession>
<feature type="region of interest" description="Disordered" evidence="1">
    <location>
        <begin position="60"/>
        <end position="89"/>
    </location>
</feature>
<sequence>MASATGTFRTPDSGVDFAVASAPNTLALTLAVSAPTGLALTLCHRGGRADPLADVAATSAPTASARSNLSANRTGAEVGLGRNPQAQTSKPSGWLAGWDLSASHNGADCGKLGARLAGAEVGLGRFGRGPAQQAFWMACGLGPQRQPKWR</sequence>
<dbReference type="AlphaFoldDB" id="Q259G6"/>
<protein>
    <submittedName>
        <fullName evidence="3">H0124B04.20 protein</fullName>
    </submittedName>
    <submittedName>
        <fullName evidence="2">H0306F12.3 protein</fullName>
    </submittedName>
</protein>
<gene>
    <name evidence="3" type="primary">H0124B04.20</name>
    <name evidence="2" type="synonym">H0306F12.3</name>
</gene>
<evidence type="ECO:0000256" key="1">
    <source>
        <dbReference type="SAM" id="MobiDB-lite"/>
    </source>
</evidence>
<organism evidence="3">
    <name type="scientific">Oryza sativa</name>
    <name type="common">Rice</name>
    <dbReference type="NCBI Taxonomy" id="4530"/>
    <lineage>
        <taxon>Eukaryota</taxon>
        <taxon>Viridiplantae</taxon>
        <taxon>Streptophyta</taxon>
        <taxon>Embryophyta</taxon>
        <taxon>Tracheophyta</taxon>
        <taxon>Spermatophyta</taxon>
        <taxon>Magnoliopsida</taxon>
        <taxon>Liliopsida</taxon>
        <taxon>Poales</taxon>
        <taxon>Poaceae</taxon>
        <taxon>BOP clade</taxon>
        <taxon>Oryzoideae</taxon>
        <taxon>Oryzeae</taxon>
        <taxon>Oryzinae</taxon>
        <taxon>Oryza</taxon>
    </lineage>
</organism>
<proteinExistence type="predicted"/>
<name>Q259G6_ORYSA</name>
<dbReference type="EMBL" id="AL732345">
    <property type="protein sequence ID" value="CAJ86174.1"/>
    <property type="molecule type" value="Genomic_DNA"/>
</dbReference>
<dbReference type="EMBL" id="AL732352">
    <property type="protein sequence ID" value="CAJ86303.1"/>
    <property type="molecule type" value="Genomic_DNA"/>
</dbReference>
<evidence type="ECO:0000313" key="2">
    <source>
        <dbReference type="EMBL" id="CAJ86174.1"/>
    </source>
</evidence>
<evidence type="ECO:0000313" key="3">
    <source>
        <dbReference type="EMBL" id="CAJ86303.1"/>
    </source>
</evidence>